<proteinExistence type="predicted"/>
<feature type="compositionally biased region" description="Basic residues" evidence="1">
    <location>
        <begin position="324"/>
        <end position="337"/>
    </location>
</feature>
<sequence>MEKYHEALYLEFNVLALVIDRNRKQHQRAAYFRRLDMLYRCIQKYMFPKEESNNTTLIDILHTVKNKKIEYESLLTRHIKIQKRQRQDQWSLDATPNSTKDPFLIHLQKLHQSIHQELPEILSRIMYAAEALYKELSRGYFAPLCTVCLASISRIRTLILRLGRDIYIILQNVHSWLTGDFCFVEKGSNLEKDILYVNQVHDYLKECPLMSNVLDRYQDVNIEEYEQKKHNLQKEMILNRLPGFKCMTENDKDLERKDDEMMNGENQLQEGNSRIESEKDNIGELIHDAYDDSSATREEQATAISTNDFGDTNLEMVQLLKQKTKSKTATTSKKRKLDSREDESSDSIIIKNKKTKSKKKRSKDEEKVKDKKKKKKKKVKRDAIDDIFDGF</sequence>
<accession>A0AAD3HFA4</accession>
<evidence type="ECO:0000313" key="2">
    <source>
        <dbReference type="EMBL" id="GFH61520.1"/>
    </source>
</evidence>
<name>A0AAD3HFA4_9STRA</name>
<evidence type="ECO:0000313" key="3">
    <source>
        <dbReference type="Proteomes" id="UP001054902"/>
    </source>
</evidence>
<protein>
    <recommendedName>
        <fullName evidence="4">Nucleolus and neural progenitor protein-like N-terminal domain-containing protein</fullName>
    </recommendedName>
</protein>
<keyword evidence="3" id="KW-1185">Reference proteome</keyword>
<reference evidence="2 3" key="1">
    <citation type="journal article" date="2021" name="Sci. Rep.">
        <title>The genome of the diatom Chaetoceros tenuissimus carries an ancient integrated fragment of an extant virus.</title>
        <authorList>
            <person name="Hongo Y."/>
            <person name="Kimura K."/>
            <person name="Takaki Y."/>
            <person name="Yoshida Y."/>
            <person name="Baba S."/>
            <person name="Kobayashi G."/>
            <person name="Nagasaki K."/>
            <person name="Hano T."/>
            <person name="Tomaru Y."/>
        </authorList>
    </citation>
    <scope>NUCLEOTIDE SEQUENCE [LARGE SCALE GENOMIC DNA]</scope>
    <source>
        <strain evidence="2 3">NIES-3715</strain>
    </source>
</reference>
<feature type="compositionally biased region" description="Basic residues" evidence="1">
    <location>
        <begin position="370"/>
        <end position="380"/>
    </location>
</feature>
<evidence type="ECO:0008006" key="4">
    <source>
        <dbReference type="Google" id="ProtNLM"/>
    </source>
</evidence>
<gene>
    <name evidence="2" type="ORF">CTEN210_17996</name>
</gene>
<dbReference type="Proteomes" id="UP001054902">
    <property type="component" value="Unassembled WGS sequence"/>
</dbReference>
<evidence type="ECO:0000256" key="1">
    <source>
        <dbReference type="SAM" id="MobiDB-lite"/>
    </source>
</evidence>
<dbReference type="EMBL" id="BLLK01000074">
    <property type="protein sequence ID" value="GFH61520.1"/>
    <property type="molecule type" value="Genomic_DNA"/>
</dbReference>
<dbReference type="AlphaFoldDB" id="A0AAD3HFA4"/>
<feature type="compositionally biased region" description="Basic residues" evidence="1">
    <location>
        <begin position="351"/>
        <end position="361"/>
    </location>
</feature>
<organism evidence="2 3">
    <name type="scientific">Chaetoceros tenuissimus</name>
    <dbReference type="NCBI Taxonomy" id="426638"/>
    <lineage>
        <taxon>Eukaryota</taxon>
        <taxon>Sar</taxon>
        <taxon>Stramenopiles</taxon>
        <taxon>Ochrophyta</taxon>
        <taxon>Bacillariophyta</taxon>
        <taxon>Coscinodiscophyceae</taxon>
        <taxon>Chaetocerotophycidae</taxon>
        <taxon>Chaetocerotales</taxon>
        <taxon>Chaetocerotaceae</taxon>
        <taxon>Chaetoceros</taxon>
    </lineage>
</organism>
<comment type="caution">
    <text evidence="2">The sequence shown here is derived from an EMBL/GenBank/DDBJ whole genome shotgun (WGS) entry which is preliminary data.</text>
</comment>
<feature type="region of interest" description="Disordered" evidence="1">
    <location>
        <begin position="324"/>
        <end position="391"/>
    </location>
</feature>